<dbReference type="InterPro" id="IPR002937">
    <property type="entry name" value="Amino_oxidase"/>
</dbReference>
<dbReference type="SUPFAM" id="SSF51905">
    <property type="entry name" value="FAD/NAD(P)-binding domain"/>
    <property type="match status" value="1"/>
</dbReference>
<name>A0A0S1SPT1_9BACT</name>
<dbReference type="Gene3D" id="3.50.50.60">
    <property type="entry name" value="FAD/NAD(P)-binding domain"/>
    <property type="match status" value="2"/>
</dbReference>
<feature type="domain" description="Amine oxidase" evidence="2">
    <location>
        <begin position="215"/>
        <end position="528"/>
    </location>
</feature>
<reference evidence="3 4" key="2">
    <citation type="journal article" date="2016" name="PeerJ">
        <title>Analysis of five complete genome sequences for members of the class Peribacteria in the recently recognized Peregrinibacteria bacterial phylum.</title>
        <authorList>
            <person name="Anantharaman K."/>
            <person name="Brown C.T."/>
            <person name="Burstein D."/>
            <person name="Castelle C.J."/>
            <person name="Probst A.J."/>
            <person name="Thomas B.C."/>
            <person name="Williams K.H."/>
            <person name="Banfield J.F."/>
        </authorList>
    </citation>
    <scope>NUCLEOTIDE SEQUENCE [LARGE SCALE GENOMIC DNA]</scope>
    <source>
        <strain evidence="3">RIFOXYD1_FULL_PER-ii_59_16</strain>
    </source>
</reference>
<accession>A0A0S1SUK8</accession>
<dbReference type="Pfam" id="PF13450">
    <property type="entry name" value="NAD_binding_8"/>
    <property type="match status" value="1"/>
</dbReference>
<sequence>MSRVAIIAGAGPAGLTAAYELLKRTDIRPIVCEATDAIGGIAQTFNYKGNRIDLGGHRFFSKSKRIMQWWFNILPLQGAPAADTVEKQHEIDYAAEAVVEYLCPACAEASAGKPECVQDLGQRTEDLGFEKDSGSDPKSQVPSPKSPVIRRPAPDPEKEDQVMLQRPRLSRIYHRRHFFPYPIAITLRVALRLGIANTFLIGLSYLKARVFRLKDETYLDAFFVNRFGRRLYETFFRDYTEKVWGIPCSQIRADWGAQRVQGLSLRRAVVHAVKDLLSSDFKKAQQERETTLITRFFYPKYGPGQMWETVAAQVKSCGGEVRMRTRVSGVHLTDGRITSVTLENTQTGTEETIPCDFFFSTMPIKHLIGMMTPHPPARVVEVAEGLPYRDFITIGLLLKKLHVQDGRHTDASVPDNWIYIQEGGVRVGRVQIFNNWSPYLVADRKNAVWIGLEYFVNEGGDLWIKPDQELIQFGIGEMEKIHFLKSEDVIDACVLRMPKAYPAYFGSYDQLHVVREFVQSVPNLYLIGRNGMHRYNNQDHSMLTSMTAVDNIVAGRTDSSNVWEVNLEMVYHETRSKN</sequence>
<dbReference type="InterPro" id="IPR036188">
    <property type="entry name" value="FAD/NAD-bd_sf"/>
</dbReference>
<feature type="compositionally biased region" description="Basic and acidic residues" evidence="1">
    <location>
        <begin position="152"/>
        <end position="161"/>
    </location>
</feature>
<evidence type="ECO:0000259" key="2">
    <source>
        <dbReference type="Pfam" id="PF01593"/>
    </source>
</evidence>
<proteinExistence type="predicted"/>
<dbReference type="Proteomes" id="UP000069135">
    <property type="component" value="Chromosome"/>
</dbReference>
<dbReference type="NCBIfam" id="NF005546">
    <property type="entry name" value="PRK07208.1-2"/>
    <property type="match status" value="1"/>
</dbReference>
<accession>A0A0S1SPT1</accession>
<dbReference type="GO" id="GO:0050660">
    <property type="term" value="F:flavin adenine dinucleotide binding"/>
    <property type="evidence" value="ECO:0007669"/>
    <property type="project" value="TreeGrafter"/>
</dbReference>
<organism evidence="3 4">
    <name type="scientific">Candidatus Peribacter riflensis</name>
    <dbReference type="NCBI Taxonomy" id="1735162"/>
    <lineage>
        <taxon>Bacteria</taxon>
        <taxon>Candidatus Peregrinibacteriota</taxon>
        <taxon>Candidatus Peribacteria</taxon>
        <taxon>Candidatus Peribacterales</taxon>
        <taxon>Candidatus Peribacteraceae</taxon>
        <taxon>Candidatus Peribacter</taxon>
    </lineage>
</organism>
<gene>
    <name evidence="3" type="ORF">PeribacterD1_0937</name>
</gene>
<protein>
    <submittedName>
        <fullName evidence="3">Amine oxidase</fullName>
    </submittedName>
</protein>
<dbReference type="EMBL" id="CP013065">
    <property type="protein sequence ID" value="ALM13603.1"/>
    <property type="molecule type" value="Genomic_DNA"/>
</dbReference>
<accession>A0A0S1SI78</accession>
<evidence type="ECO:0000313" key="3">
    <source>
        <dbReference type="EMBL" id="ALM13603.1"/>
    </source>
</evidence>
<dbReference type="GO" id="GO:0008767">
    <property type="term" value="F:UDP-galactopyranose mutase activity"/>
    <property type="evidence" value="ECO:0007669"/>
    <property type="project" value="TreeGrafter"/>
</dbReference>
<dbReference type="STRING" id="1735162.PeribacterB2_0939"/>
<dbReference type="Pfam" id="PF01593">
    <property type="entry name" value="Amino_oxidase"/>
    <property type="match status" value="1"/>
</dbReference>
<evidence type="ECO:0000256" key="1">
    <source>
        <dbReference type="SAM" id="MobiDB-lite"/>
    </source>
</evidence>
<accession>A0A0S1SQJ3</accession>
<evidence type="ECO:0000313" key="4">
    <source>
        <dbReference type="Proteomes" id="UP000069135"/>
    </source>
</evidence>
<dbReference type="GO" id="GO:0016491">
    <property type="term" value="F:oxidoreductase activity"/>
    <property type="evidence" value="ECO:0007669"/>
    <property type="project" value="InterPro"/>
</dbReference>
<feature type="compositionally biased region" description="Low complexity" evidence="1">
    <location>
        <begin position="136"/>
        <end position="147"/>
    </location>
</feature>
<dbReference type="GO" id="GO:0005829">
    <property type="term" value="C:cytosol"/>
    <property type="evidence" value="ECO:0007669"/>
    <property type="project" value="TreeGrafter"/>
</dbReference>
<dbReference type="KEGG" id="prf:PeribacterA2_0937"/>
<dbReference type="PATRIC" id="fig|1735161.3.peg.916"/>
<dbReference type="PANTHER" id="PTHR21197:SF0">
    <property type="entry name" value="UDP-GALACTOPYRANOSE MUTASE"/>
    <property type="match status" value="1"/>
</dbReference>
<accession>A0A0S1SLI7</accession>
<feature type="region of interest" description="Disordered" evidence="1">
    <location>
        <begin position="127"/>
        <end position="161"/>
    </location>
</feature>
<dbReference type="AlphaFoldDB" id="A0A0S1SPT1"/>
<dbReference type="NCBIfam" id="NF005548">
    <property type="entry name" value="PRK07208.1-4"/>
    <property type="match status" value="1"/>
</dbReference>
<dbReference type="PANTHER" id="PTHR21197">
    <property type="entry name" value="UDP-GALACTOPYRANOSE MUTASE"/>
    <property type="match status" value="1"/>
</dbReference>
<reference evidence="4" key="1">
    <citation type="submission" date="2015-10" db="EMBL/GenBank/DDBJ databases">
        <title>Analysis of five complete genome sequences for members of the class Peribacteria in the recently recognized Peregrinibacteria bacterial phylum.</title>
        <authorList>
            <person name="Anantharaman K."/>
            <person name="Brown C.T."/>
            <person name="Burstein D."/>
            <person name="Castelle C.J."/>
            <person name="Probst A.J."/>
            <person name="Thomas B.C."/>
            <person name="Williams K.H."/>
            <person name="Banfield J.F."/>
        </authorList>
    </citation>
    <scope>NUCLEOTIDE SEQUENCE [LARGE SCALE GENOMIC DNA]</scope>
</reference>